<keyword evidence="12" id="KW-0594">Phospholipid biosynthesis</keyword>
<keyword evidence="8 16" id="KW-0812">Transmembrane</keyword>
<evidence type="ECO:0000256" key="16">
    <source>
        <dbReference type="SAM" id="Phobius"/>
    </source>
</evidence>
<dbReference type="EC" id="2.7.8.8" evidence="4"/>
<dbReference type="STRING" id="690567.1228"/>
<dbReference type="InterPro" id="IPR004533">
    <property type="entry name" value="CDP-diaglyc--ser_O-PTrfase"/>
</dbReference>
<feature type="transmembrane region" description="Helical" evidence="16">
    <location>
        <begin position="9"/>
        <end position="27"/>
    </location>
</feature>
<dbReference type="GO" id="GO:0008654">
    <property type="term" value="P:phospholipid biosynthetic process"/>
    <property type="evidence" value="ECO:0007669"/>
    <property type="project" value="UniProtKB-KW"/>
</dbReference>
<evidence type="ECO:0000256" key="9">
    <source>
        <dbReference type="ARBA" id="ARBA00022989"/>
    </source>
</evidence>
<evidence type="ECO:0000256" key="12">
    <source>
        <dbReference type="ARBA" id="ARBA00023209"/>
    </source>
</evidence>
<feature type="transmembrane region" description="Helical" evidence="16">
    <location>
        <begin position="33"/>
        <end position="49"/>
    </location>
</feature>
<keyword evidence="7 15" id="KW-0808">Transferase</keyword>
<dbReference type="GO" id="GO:0012505">
    <property type="term" value="C:endomembrane system"/>
    <property type="evidence" value="ECO:0007669"/>
    <property type="project" value="UniProtKB-SubCell"/>
</dbReference>
<accession>A0A0E4GAT8</accession>
<dbReference type="OrthoDB" id="9777147at2"/>
<evidence type="ECO:0000256" key="10">
    <source>
        <dbReference type="ARBA" id="ARBA00023098"/>
    </source>
</evidence>
<feature type="transmembrane region" description="Helical" evidence="16">
    <location>
        <begin position="94"/>
        <end position="113"/>
    </location>
</feature>
<proteinExistence type="inferred from homology"/>
<keyword evidence="10" id="KW-0443">Lipid metabolism</keyword>
<feature type="transmembrane region" description="Helical" evidence="16">
    <location>
        <begin position="120"/>
        <end position="142"/>
    </location>
</feature>
<dbReference type="AlphaFoldDB" id="A0A0E4GAT8"/>
<evidence type="ECO:0000256" key="1">
    <source>
        <dbReference type="ARBA" id="ARBA00000287"/>
    </source>
</evidence>
<keyword evidence="13" id="KW-1208">Phospholipid metabolism</keyword>
<sequence length="171" mass="18445">MPSFPNKSLANAVTLCNIVFGSLSLVYTLDQQFGLAAIFILIAAVLDGLDGRIARRLDIMSPLGKELDSLCDMVSFGVAPALLIYAQVLINYTYSLGLITALLYIVCGAYRLARFNVLDISGYFLGIPITLAGTFLALLALFAAYLPAHLILALLLLMAIMMVSNIKIPKL</sequence>
<dbReference type="PANTHER" id="PTHR14269">
    <property type="entry name" value="CDP-DIACYLGLYCEROL--GLYCEROL-3-PHOSPHATE 3-PHOSPHATIDYLTRANSFERASE-RELATED"/>
    <property type="match status" value="1"/>
</dbReference>
<keyword evidence="11 16" id="KW-0472">Membrane</keyword>
<comment type="similarity">
    <text evidence="3 15">Belongs to the CDP-alcohol phosphatidyltransferase class-I family.</text>
</comment>
<dbReference type="RefSeq" id="WP_046496632.1">
    <property type="nucleotide sequence ID" value="NZ_CGIH01000025.1"/>
</dbReference>
<comment type="catalytic activity">
    <reaction evidence="1">
        <text>a CDP-1,2-diacyl-sn-glycerol + L-serine = a 1,2-diacyl-sn-glycero-3-phospho-L-serine + CMP + H(+)</text>
        <dbReference type="Rhea" id="RHEA:16913"/>
        <dbReference type="ChEBI" id="CHEBI:15378"/>
        <dbReference type="ChEBI" id="CHEBI:33384"/>
        <dbReference type="ChEBI" id="CHEBI:57262"/>
        <dbReference type="ChEBI" id="CHEBI:58332"/>
        <dbReference type="ChEBI" id="CHEBI:60377"/>
        <dbReference type="EC" id="2.7.8.8"/>
    </reaction>
</comment>
<dbReference type="EMBL" id="CGIH01000025">
    <property type="protein sequence ID" value="CFX44461.1"/>
    <property type="molecule type" value="Genomic_DNA"/>
</dbReference>
<dbReference type="Proteomes" id="UP000045545">
    <property type="component" value="Unassembled WGS sequence"/>
</dbReference>
<dbReference type="GO" id="GO:0016020">
    <property type="term" value="C:membrane"/>
    <property type="evidence" value="ECO:0007669"/>
    <property type="project" value="InterPro"/>
</dbReference>
<evidence type="ECO:0000256" key="14">
    <source>
        <dbReference type="ARBA" id="ARBA00032361"/>
    </source>
</evidence>
<keyword evidence="9 16" id="KW-1133">Transmembrane helix</keyword>
<evidence type="ECO:0000256" key="15">
    <source>
        <dbReference type="RuleBase" id="RU003750"/>
    </source>
</evidence>
<evidence type="ECO:0000256" key="11">
    <source>
        <dbReference type="ARBA" id="ARBA00023136"/>
    </source>
</evidence>
<dbReference type="Gene3D" id="1.20.120.1760">
    <property type="match status" value="1"/>
</dbReference>
<dbReference type="PANTHER" id="PTHR14269:SF61">
    <property type="entry name" value="CDP-DIACYLGLYCEROL--SERINE O-PHOSPHATIDYLTRANSFERASE"/>
    <property type="match status" value="1"/>
</dbReference>
<comment type="subcellular location">
    <subcellularLocation>
        <location evidence="2">Endomembrane system</location>
        <topology evidence="2">Multi-pass membrane protein</topology>
    </subcellularLocation>
</comment>
<gene>
    <name evidence="17" type="ORF">1228</name>
</gene>
<evidence type="ECO:0000256" key="2">
    <source>
        <dbReference type="ARBA" id="ARBA00004127"/>
    </source>
</evidence>
<organism evidence="17 18">
    <name type="scientific">Syntrophomonas zehnderi OL-4</name>
    <dbReference type="NCBI Taxonomy" id="690567"/>
    <lineage>
        <taxon>Bacteria</taxon>
        <taxon>Bacillati</taxon>
        <taxon>Bacillota</taxon>
        <taxon>Clostridia</taxon>
        <taxon>Eubacteriales</taxon>
        <taxon>Syntrophomonadaceae</taxon>
        <taxon>Syntrophomonas</taxon>
    </lineage>
</organism>
<keyword evidence="18" id="KW-1185">Reference proteome</keyword>
<protein>
    <recommendedName>
        <fullName evidence="5">CDP-diacylglycerol--serine O-phosphatidyltransferase</fullName>
        <ecNumber evidence="4">2.7.8.8</ecNumber>
    </recommendedName>
    <alternativeName>
        <fullName evidence="14">Phosphatidylserine synthase</fullName>
    </alternativeName>
</protein>
<feature type="transmembrane region" description="Helical" evidence="16">
    <location>
        <begin position="148"/>
        <end position="166"/>
    </location>
</feature>
<evidence type="ECO:0000256" key="5">
    <source>
        <dbReference type="ARBA" id="ARBA00017171"/>
    </source>
</evidence>
<evidence type="ECO:0000256" key="7">
    <source>
        <dbReference type="ARBA" id="ARBA00022679"/>
    </source>
</evidence>
<dbReference type="GO" id="GO:0003882">
    <property type="term" value="F:CDP-diacylglycerol-serine O-phosphatidyltransferase activity"/>
    <property type="evidence" value="ECO:0007669"/>
    <property type="project" value="UniProtKB-EC"/>
</dbReference>
<evidence type="ECO:0000256" key="8">
    <source>
        <dbReference type="ARBA" id="ARBA00022692"/>
    </source>
</evidence>
<dbReference type="Pfam" id="PF01066">
    <property type="entry name" value="CDP-OH_P_transf"/>
    <property type="match status" value="1"/>
</dbReference>
<dbReference type="PROSITE" id="PS00379">
    <property type="entry name" value="CDP_ALCOHOL_P_TRANSF"/>
    <property type="match status" value="1"/>
</dbReference>
<reference evidence="17 18" key="1">
    <citation type="submission" date="2015-03" db="EMBL/GenBank/DDBJ databases">
        <authorList>
            <person name="Murphy D."/>
        </authorList>
    </citation>
    <scope>NUCLEOTIDE SEQUENCE [LARGE SCALE GENOMIC DNA]</scope>
    <source>
        <strain evidence="17 18">OL-4</strain>
    </source>
</reference>
<dbReference type="NCBIfam" id="TIGR00473">
    <property type="entry name" value="pssA"/>
    <property type="match status" value="1"/>
</dbReference>
<name>A0A0E4GAT8_9FIRM</name>
<keyword evidence="6" id="KW-0444">Lipid biosynthesis</keyword>
<dbReference type="InterPro" id="IPR043130">
    <property type="entry name" value="CDP-OH_PTrfase_TM_dom"/>
</dbReference>
<dbReference type="InterPro" id="IPR050324">
    <property type="entry name" value="CDP-alcohol_PTase-I"/>
</dbReference>
<dbReference type="InterPro" id="IPR048254">
    <property type="entry name" value="CDP_ALCOHOL_P_TRANSF_CS"/>
</dbReference>
<evidence type="ECO:0000256" key="4">
    <source>
        <dbReference type="ARBA" id="ARBA00013174"/>
    </source>
</evidence>
<evidence type="ECO:0000256" key="3">
    <source>
        <dbReference type="ARBA" id="ARBA00010441"/>
    </source>
</evidence>
<evidence type="ECO:0000313" key="17">
    <source>
        <dbReference type="EMBL" id="CFX44461.1"/>
    </source>
</evidence>
<evidence type="ECO:0000256" key="13">
    <source>
        <dbReference type="ARBA" id="ARBA00023264"/>
    </source>
</evidence>
<dbReference type="InterPro" id="IPR000462">
    <property type="entry name" value="CDP-OH_P_trans"/>
</dbReference>
<evidence type="ECO:0000256" key="6">
    <source>
        <dbReference type="ARBA" id="ARBA00022516"/>
    </source>
</evidence>
<evidence type="ECO:0000313" key="18">
    <source>
        <dbReference type="Proteomes" id="UP000045545"/>
    </source>
</evidence>